<accession>A0ABD1DBG6</accession>
<dbReference type="Gene3D" id="1.10.287.770">
    <property type="entry name" value="YojJ-like"/>
    <property type="match status" value="1"/>
</dbReference>
<keyword evidence="4 12" id="KW-0894">Sodium channel</keyword>
<dbReference type="PANTHER" id="PTHR11690">
    <property type="entry name" value="AMILORIDE-SENSITIVE SODIUM CHANNEL-RELATED"/>
    <property type="match status" value="1"/>
</dbReference>
<keyword evidence="10 12" id="KW-0739">Sodium transport</keyword>
<dbReference type="InterPro" id="IPR001873">
    <property type="entry name" value="ENaC"/>
</dbReference>
<evidence type="ECO:0000256" key="13">
    <source>
        <dbReference type="SAM" id="Phobius"/>
    </source>
</evidence>
<evidence type="ECO:0000313" key="15">
    <source>
        <dbReference type="Proteomes" id="UP001562425"/>
    </source>
</evidence>
<evidence type="ECO:0000256" key="4">
    <source>
        <dbReference type="ARBA" id="ARBA00022461"/>
    </source>
</evidence>
<dbReference type="Gene3D" id="2.60.470.10">
    <property type="entry name" value="Acid-sensing ion channels like domains"/>
    <property type="match status" value="1"/>
</dbReference>
<comment type="subcellular location">
    <subcellularLocation>
        <location evidence="1">Membrane</location>
        <topology evidence="1">Multi-pass membrane protein</topology>
    </subcellularLocation>
</comment>
<name>A0ABD1DBG6_CULPP</name>
<dbReference type="EMBL" id="JBEHCU010006576">
    <property type="protein sequence ID" value="KAL1396784.1"/>
    <property type="molecule type" value="Genomic_DNA"/>
</dbReference>
<organism evidence="14 15">
    <name type="scientific">Culex pipiens pipiens</name>
    <name type="common">Northern house mosquito</name>
    <dbReference type="NCBI Taxonomy" id="38569"/>
    <lineage>
        <taxon>Eukaryota</taxon>
        <taxon>Metazoa</taxon>
        <taxon>Ecdysozoa</taxon>
        <taxon>Arthropoda</taxon>
        <taxon>Hexapoda</taxon>
        <taxon>Insecta</taxon>
        <taxon>Pterygota</taxon>
        <taxon>Neoptera</taxon>
        <taxon>Endopterygota</taxon>
        <taxon>Diptera</taxon>
        <taxon>Nematocera</taxon>
        <taxon>Culicoidea</taxon>
        <taxon>Culicidae</taxon>
        <taxon>Culicinae</taxon>
        <taxon>Culicini</taxon>
        <taxon>Culex</taxon>
        <taxon>Culex</taxon>
    </lineage>
</organism>
<evidence type="ECO:0000256" key="2">
    <source>
        <dbReference type="ARBA" id="ARBA00007193"/>
    </source>
</evidence>
<keyword evidence="9 13" id="KW-0472">Membrane</keyword>
<keyword evidence="3 12" id="KW-0813">Transport</keyword>
<dbReference type="PRINTS" id="PR01078">
    <property type="entry name" value="AMINACHANNEL"/>
</dbReference>
<comment type="caution">
    <text evidence="14">The sequence shown here is derived from an EMBL/GenBank/DDBJ whole genome shotgun (WGS) entry which is preliminary data.</text>
</comment>
<evidence type="ECO:0000256" key="7">
    <source>
        <dbReference type="ARBA" id="ARBA00023053"/>
    </source>
</evidence>
<gene>
    <name evidence="14" type="ORF">pipiens_010267</name>
</gene>
<evidence type="ECO:0000256" key="10">
    <source>
        <dbReference type="ARBA" id="ARBA00023201"/>
    </source>
</evidence>
<evidence type="ECO:0000256" key="11">
    <source>
        <dbReference type="ARBA" id="ARBA00023303"/>
    </source>
</evidence>
<dbReference type="PANTHER" id="PTHR11690:SF288">
    <property type="entry name" value="AMILORIDE-SENSITIVE NA+ CHANNEL-RELATED"/>
    <property type="match status" value="1"/>
</dbReference>
<dbReference type="GO" id="GO:0005272">
    <property type="term" value="F:sodium channel activity"/>
    <property type="evidence" value="ECO:0007669"/>
    <property type="project" value="UniProtKB-KW"/>
</dbReference>
<sequence length="559" mass="64679">MGGTFTECFPWKMQIRRKHGTFRAGLKSLVVEYCSESSVHGVHYFRGSERTWYEKLVWILVFALSVGSCFWLIHEVYHKWSDTPVIVSFAEKSTPVWQIPFPAITICPEVKTSYGEMNFTRQYLNYVGKSAGEQRHDNGTDSLLAIMQLCERSIYDRLLNQSQPFPDKISGESYGSIIRRMKIPLKEIVLYCSFQNSWIPCEQLFSYTMTDEGVCVTFNALSASDMLRKENLTPLEPYLSENKPSEHWTQDGGYTAQSDLDSYPYRALRPGQLAGLKVVLRSDRRNHDFLCRGALRGFKALLHPNNEYPQLTSQFVRIPMNQDVNIAVKPQIITTTPGLHHYSPERRQCFFNHERYLQFFREYTQDNCELECLTNFTLSHCGCVRFSMPRNGTTPECETNQMECMMGAEQRYLEMDFRSRRGDEPINYHDDCNCLPGCASVQYDLEITQTDFDWKGWLQNLNRSTRSADDGIELALFEVYYKEAQFMTSKRSELYGLTDFLANCGGLLGLCMGVSLLSLVELVYFCVVRPVTLWRQRREQVNEEEQSQGISMVARDNDN</sequence>
<comment type="similarity">
    <text evidence="2 12">Belongs to the amiloride-sensitive sodium channel (TC 1.A.6) family.</text>
</comment>
<evidence type="ECO:0000256" key="1">
    <source>
        <dbReference type="ARBA" id="ARBA00004141"/>
    </source>
</evidence>
<keyword evidence="15" id="KW-1185">Reference proteome</keyword>
<evidence type="ECO:0000256" key="12">
    <source>
        <dbReference type="RuleBase" id="RU000679"/>
    </source>
</evidence>
<proteinExistence type="inferred from homology"/>
<feature type="transmembrane region" description="Helical" evidence="13">
    <location>
        <begin position="507"/>
        <end position="528"/>
    </location>
</feature>
<evidence type="ECO:0008006" key="16">
    <source>
        <dbReference type="Google" id="ProtNLM"/>
    </source>
</evidence>
<dbReference type="AlphaFoldDB" id="A0ABD1DBG6"/>
<evidence type="ECO:0000256" key="3">
    <source>
        <dbReference type="ARBA" id="ARBA00022448"/>
    </source>
</evidence>
<protein>
    <recommendedName>
        <fullName evidence="16">Pickpocket</fullName>
    </recommendedName>
</protein>
<evidence type="ECO:0000256" key="5">
    <source>
        <dbReference type="ARBA" id="ARBA00022692"/>
    </source>
</evidence>
<dbReference type="Pfam" id="PF00858">
    <property type="entry name" value="ASC"/>
    <property type="match status" value="1"/>
</dbReference>
<keyword evidence="5 12" id="KW-0812">Transmembrane</keyword>
<dbReference type="Proteomes" id="UP001562425">
    <property type="component" value="Unassembled WGS sequence"/>
</dbReference>
<keyword evidence="11 12" id="KW-0407">Ion channel</keyword>
<evidence type="ECO:0000313" key="14">
    <source>
        <dbReference type="EMBL" id="KAL1396784.1"/>
    </source>
</evidence>
<evidence type="ECO:0000256" key="9">
    <source>
        <dbReference type="ARBA" id="ARBA00023136"/>
    </source>
</evidence>
<keyword evidence="7" id="KW-0915">Sodium</keyword>
<keyword evidence="8 12" id="KW-0406">Ion transport</keyword>
<dbReference type="GO" id="GO:0016020">
    <property type="term" value="C:membrane"/>
    <property type="evidence" value="ECO:0007669"/>
    <property type="project" value="UniProtKB-SubCell"/>
</dbReference>
<evidence type="ECO:0000256" key="8">
    <source>
        <dbReference type="ARBA" id="ARBA00023065"/>
    </source>
</evidence>
<evidence type="ECO:0000256" key="6">
    <source>
        <dbReference type="ARBA" id="ARBA00022989"/>
    </source>
</evidence>
<reference evidence="14 15" key="1">
    <citation type="submission" date="2024-05" db="EMBL/GenBank/DDBJ databases">
        <title>Culex pipiens pipiens assembly and annotation.</title>
        <authorList>
            <person name="Alout H."/>
            <person name="Durand T."/>
        </authorList>
    </citation>
    <scope>NUCLEOTIDE SEQUENCE [LARGE SCALE GENOMIC DNA]</scope>
    <source>
        <strain evidence="14">HA-2024</strain>
        <tissue evidence="14">Whole body</tissue>
    </source>
</reference>
<keyword evidence="6 13" id="KW-1133">Transmembrane helix</keyword>